<name>A0A146K2M1_9EUKA</name>
<feature type="coiled-coil region" evidence="1">
    <location>
        <begin position="112"/>
        <end position="506"/>
    </location>
</feature>
<sequence>LNIKYQMNQIVQLISQIHNKYDLEGKPDVIDTLTQLTAYVDNCENVIDQQDEALLKLNASVKLLLKQIKPKARVSTADSLTKRIFENMVQLQDQFLIMKDQTDVFVYQEQQIKDLQQVNYELQKKVEQTQLLQIRIKELEYELEQTMQKLQLTQSGSNTERQFGLESKVEEIKDLHYLLNQYEEQCKSLHQLKENLEEEKKQAETENMLQQEEIEELVETIKFQEKKILSLQNSQLVGQFDQTQAHFEDFQQQLLEKQTEIDDLQSENLKYKIQLGELDLQKQMADEQINELLQQLSAEKGENQLKNQLIDDFEEEKAKLKEEIQVQMGKIQQMVKNENLLGQKELENQKLQQENQKLQIEVQNCQKEFKRTILELSEQLEAEKQKSQSFEQLISQFDTLKLQKDNLEQSLKVQTEQSQFITQQNISLKAELEKLQNQCLFQNAELENAELCQKEEQIQNLLETSLQKDSLIEQLMKQMELKDQKIKQMKEKRKQVVNDMQNVMKE</sequence>
<reference evidence="2" key="1">
    <citation type="submission" date="2015-07" db="EMBL/GenBank/DDBJ databases">
        <title>Adaptation to a free-living lifestyle via gene acquisitions in the diplomonad Trepomonas sp. PC1.</title>
        <authorList>
            <person name="Xu F."/>
            <person name="Jerlstrom-Hultqvist J."/>
            <person name="Kolisko M."/>
            <person name="Simpson A.G.B."/>
            <person name="Roger A.J."/>
            <person name="Svard S.G."/>
            <person name="Andersson J.O."/>
        </authorList>
    </citation>
    <scope>NUCLEOTIDE SEQUENCE</scope>
    <source>
        <strain evidence="2">PC1</strain>
    </source>
</reference>
<evidence type="ECO:0000313" key="2">
    <source>
        <dbReference type="EMBL" id="JAP89789.1"/>
    </source>
</evidence>
<evidence type="ECO:0000256" key="1">
    <source>
        <dbReference type="SAM" id="Coils"/>
    </source>
</evidence>
<feature type="non-terminal residue" evidence="2">
    <location>
        <position position="1"/>
    </location>
</feature>
<protein>
    <submittedName>
        <fullName evidence="2">Uncharacterized protein</fullName>
    </submittedName>
</protein>
<accession>A0A146K2M1</accession>
<organism evidence="2">
    <name type="scientific">Trepomonas sp. PC1</name>
    <dbReference type="NCBI Taxonomy" id="1076344"/>
    <lineage>
        <taxon>Eukaryota</taxon>
        <taxon>Metamonada</taxon>
        <taxon>Diplomonadida</taxon>
        <taxon>Hexamitidae</taxon>
        <taxon>Hexamitinae</taxon>
        <taxon>Trepomonas</taxon>
    </lineage>
</organism>
<proteinExistence type="predicted"/>
<keyword evidence="1" id="KW-0175">Coiled coil</keyword>
<gene>
    <name evidence="2" type="ORF">TPC1_30716</name>
</gene>
<feature type="non-terminal residue" evidence="2">
    <location>
        <position position="506"/>
    </location>
</feature>
<dbReference type="AlphaFoldDB" id="A0A146K2M1"/>
<dbReference type="EMBL" id="GDID01006817">
    <property type="protein sequence ID" value="JAP89789.1"/>
    <property type="molecule type" value="Transcribed_RNA"/>
</dbReference>